<accession>A0A3P8DF78</accession>
<reference evidence="2 3" key="1">
    <citation type="submission" date="2018-11" db="EMBL/GenBank/DDBJ databases">
        <authorList>
            <consortium name="Pathogen Informatics"/>
        </authorList>
    </citation>
    <scope>NUCLEOTIDE SEQUENCE [LARGE SCALE GENOMIC DNA]</scope>
</reference>
<keyword evidence="3" id="KW-1185">Reference proteome</keyword>
<feature type="region of interest" description="Disordered" evidence="1">
    <location>
        <begin position="171"/>
        <end position="191"/>
    </location>
</feature>
<proteinExistence type="predicted"/>
<dbReference type="EMBL" id="UZAH01037597">
    <property type="protein sequence ID" value="VDP50032.1"/>
    <property type="molecule type" value="Genomic_DNA"/>
</dbReference>
<sequence>MPLCGLVRLEWGPSSGATVFGRMFSWMIAPRLTDCLALMMLWFEIVLVAVLIRFLNASEDTKGAEEAKDPNRKIVAFKEKTKTVEDLYPYRVEDQAEWKTWPMETGESAVSRCGGRPMVGQWLLTDPRILPERRKQFSHGQFGWHTPWSPFLSLILCSKSAESIRGLSLSDESSSHMDSLDGTHPGVPSLA</sequence>
<reference evidence="4" key="2">
    <citation type="submission" date="2019-09" db="UniProtKB">
        <authorList>
            <consortium name="WormBaseParasite"/>
        </authorList>
    </citation>
    <scope>IDENTIFICATION</scope>
</reference>
<accession>A0A183GRD7</accession>
<evidence type="ECO:0000313" key="2">
    <source>
        <dbReference type="EMBL" id="VDP50032.1"/>
    </source>
</evidence>
<dbReference type="WBParaSite" id="HPBE_0002525701-mRNA-1">
    <property type="protein sequence ID" value="HPBE_0002525701-mRNA-1"/>
    <property type="gene ID" value="HPBE_0002525701"/>
</dbReference>
<gene>
    <name evidence="2" type="ORF">HPBE_LOCUS25256</name>
</gene>
<dbReference type="AlphaFoldDB" id="A0A183GRD7"/>
<evidence type="ECO:0000313" key="3">
    <source>
        <dbReference type="Proteomes" id="UP000050761"/>
    </source>
</evidence>
<dbReference type="Proteomes" id="UP000050761">
    <property type="component" value="Unassembled WGS sequence"/>
</dbReference>
<organism evidence="3 4">
    <name type="scientific">Heligmosomoides polygyrus</name>
    <name type="common">Parasitic roundworm</name>
    <dbReference type="NCBI Taxonomy" id="6339"/>
    <lineage>
        <taxon>Eukaryota</taxon>
        <taxon>Metazoa</taxon>
        <taxon>Ecdysozoa</taxon>
        <taxon>Nematoda</taxon>
        <taxon>Chromadorea</taxon>
        <taxon>Rhabditida</taxon>
        <taxon>Rhabditina</taxon>
        <taxon>Rhabditomorpha</taxon>
        <taxon>Strongyloidea</taxon>
        <taxon>Heligmosomidae</taxon>
        <taxon>Heligmosomoides</taxon>
    </lineage>
</organism>
<name>A0A183GRD7_HELPZ</name>
<evidence type="ECO:0000313" key="4">
    <source>
        <dbReference type="WBParaSite" id="HPBE_0002525701-mRNA-1"/>
    </source>
</evidence>
<evidence type="ECO:0000256" key="1">
    <source>
        <dbReference type="SAM" id="MobiDB-lite"/>
    </source>
</evidence>
<protein>
    <submittedName>
        <fullName evidence="4">DUF4408 domain-containing protein</fullName>
    </submittedName>
</protein>